<name>A0A9D7XIJ3_9BACT</name>
<dbReference type="Proteomes" id="UP000808349">
    <property type="component" value="Unassembled WGS sequence"/>
</dbReference>
<protein>
    <submittedName>
        <fullName evidence="1">Uncharacterized protein</fullName>
    </submittedName>
</protein>
<evidence type="ECO:0000313" key="1">
    <source>
        <dbReference type="EMBL" id="MBK9718738.1"/>
    </source>
</evidence>
<dbReference type="EMBL" id="JADKFW010000012">
    <property type="protein sequence ID" value="MBK9718738.1"/>
    <property type="molecule type" value="Genomic_DNA"/>
</dbReference>
<proteinExistence type="predicted"/>
<sequence>MKTKTLFVYLFLPFVLNCQIISKVELKFNGYYSFVKQNYKYTVNEYNTVYAYQLQTNGNLTDTGFSYKPIYGIVDPHNYLTYEPEIILRKFLFKERLDIGFKYGIKRTKIKHDFAINPLRARITAIVPMKVDQTIYYSSLGLQIAYYMPKINSRIEIGIETSMPPKRIESSTRSITTDFRFYAFTVEPTRNFKHGGGIFCYFINYNYFITPH</sequence>
<reference evidence="1 2" key="1">
    <citation type="submission" date="2020-10" db="EMBL/GenBank/DDBJ databases">
        <title>Connecting structure to function with the recovery of over 1000 high-quality activated sludge metagenome-assembled genomes encoding full-length rRNA genes using long-read sequencing.</title>
        <authorList>
            <person name="Singleton C.M."/>
            <person name="Petriglieri F."/>
            <person name="Kristensen J.M."/>
            <person name="Kirkegaard R.H."/>
            <person name="Michaelsen T.Y."/>
            <person name="Andersen M.H."/>
            <person name="Karst S.M."/>
            <person name="Dueholm M.S."/>
            <person name="Nielsen P.H."/>
            <person name="Albertsen M."/>
        </authorList>
    </citation>
    <scope>NUCLEOTIDE SEQUENCE [LARGE SCALE GENOMIC DNA]</scope>
    <source>
        <strain evidence="1">Ribe_18-Q3-R11-54_BAT3C.373</strain>
    </source>
</reference>
<gene>
    <name evidence="1" type="ORF">IPO85_14725</name>
</gene>
<evidence type="ECO:0000313" key="2">
    <source>
        <dbReference type="Proteomes" id="UP000808349"/>
    </source>
</evidence>
<organism evidence="1 2">
    <name type="scientific">Candidatus Defluviibacterium haderslevense</name>
    <dbReference type="NCBI Taxonomy" id="2981993"/>
    <lineage>
        <taxon>Bacteria</taxon>
        <taxon>Pseudomonadati</taxon>
        <taxon>Bacteroidota</taxon>
        <taxon>Saprospiria</taxon>
        <taxon>Saprospirales</taxon>
        <taxon>Saprospiraceae</taxon>
        <taxon>Candidatus Defluviibacterium</taxon>
    </lineage>
</organism>
<comment type="caution">
    <text evidence="1">The sequence shown here is derived from an EMBL/GenBank/DDBJ whole genome shotgun (WGS) entry which is preliminary data.</text>
</comment>
<dbReference type="AlphaFoldDB" id="A0A9D7XIJ3"/>
<accession>A0A9D7XIJ3</accession>